<keyword evidence="1" id="KW-0472">Membrane</keyword>
<sequence length="256" mass="27940">MAALASIGSKTQHLIELAAKLTVIGVPALYFAGWAYLDTYWGEFGISDALLGYSSVDYIRQGALVLILSILGRTSWVAWFAGVSVVTLLIVACIRTFGIPRLSGIGRKVRKFFVEMNRRMQVAPRHRALADAVDAGFENLQVGVLGFLLLFLFAFGLIYLGVKPASTKAKHDAEKERAALSKLATLERNWVLGYTEAESARPALVMQCGSEMCVLLRGDKTDIIPRSAVTRMETCRRVSKADDGSIHCIARTALLG</sequence>
<evidence type="ECO:0000313" key="2">
    <source>
        <dbReference type="EMBL" id="KAF1725496.1"/>
    </source>
</evidence>
<evidence type="ECO:0000313" key="3">
    <source>
        <dbReference type="Proteomes" id="UP000781710"/>
    </source>
</evidence>
<dbReference type="EMBL" id="PDWW01000009">
    <property type="protein sequence ID" value="KAF1725496.1"/>
    <property type="molecule type" value="Genomic_DNA"/>
</dbReference>
<keyword evidence="1" id="KW-1133">Transmembrane helix</keyword>
<evidence type="ECO:0000256" key="1">
    <source>
        <dbReference type="SAM" id="Phobius"/>
    </source>
</evidence>
<feature type="transmembrane region" description="Helical" evidence="1">
    <location>
        <begin position="49"/>
        <end position="71"/>
    </location>
</feature>
<name>A0ABQ6ZHV3_9GAMM</name>
<feature type="transmembrane region" description="Helical" evidence="1">
    <location>
        <begin position="78"/>
        <end position="98"/>
    </location>
</feature>
<feature type="transmembrane region" description="Helical" evidence="1">
    <location>
        <begin position="142"/>
        <end position="162"/>
    </location>
</feature>
<keyword evidence="1" id="KW-0812">Transmembrane</keyword>
<dbReference type="RefSeq" id="WP_162337481.1">
    <property type="nucleotide sequence ID" value="NZ_JBHSRQ010000015.1"/>
</dbReference>
<keyword evidence="3" id="KW-1185">Reference proteome</keyword>
<organism evidence="2 3">
    <name type="scientific">Pseudoxanthomonas japonensis</name>
    <dbReference type="NCBI Taxonomy" id="69284"/>
    <lineage>
        <taxon>Bacteria</taxon>
        <taxon>Pseudomonadati</taxon>
        <taxon>Pseudomonadota</taxon>
        <taxon>Gammaproteobacteria</taxon>
        <taxon>Lysobacterales</taxon>
        <taxon>Lysobacteraceae</taxon>
        <taxon>Pseudoxanthomonas</taxon>
    </lineage>
</organism>
<feature type="transmembrane region" description="Helical" evidence="1">
    <location>
        <begin position="17"/>
        <end position="37"/>
    </location>
</feature>
<accession>A0ABQ6ZHV3</accession>
<comment type="caution">
    <text evidence="2">The sequence shown here is derived from an EMBL/GenBank/DDBJ whole genome shotgun (WGS) entry which is preliminary data.</text>
</comment>
<dbReference type="Proteomes" id="UP000781710">
    <property type="component" value="Unassembled WGS sequence"/>
</dbReference>
<protein>
    <submittedName>
        <fullName evidence="2">Uncharacterized protein</fullName>
    </submittedName>
</protein>
<proteinExistence type="predicted"/>
<gene>
    <name evidence="2" type="ORF">CSC78_08505</name>
</gene>
<reference evidence="2 3" key="1">
    <citation type="submission" date="2017-10" db="EMBL/GenBank/DDBJ databases">
        <title>Whole genome sequencing of members of genus Pseudoxanthomonas.</title>
        <authorList>
            <person name="Kumar S."/>
            <person name="Bansal K."/>
            <person name="Kaur A."/>
            <person name="Patil P."/>
            <person name="Sharma S."/>
            <person name="Patil P.B."/>
        </authorList>
    </citation>
    <scope>NUCLEOTIDE SEQUENCE [LARGE SCALE GENOMIC DNA]</scope>
    <source>
        <strain evidence="2 3">DSM 17109</strain>
    </source>
</reference>